<dbReference type="KEGG" id="mmu:385343"/>
<dbReference type="PROSITE" id="PS50071">
    <property type="entry name" value="HOMEOBOX_2"/>
    <property type="match status" value="1"/>
</dbReference>
<dbReference type="OrthoDB" id="6159439at2759"/>
<dbReference type="GO" id="GO:0005634">
    <property type="term" value="C:nucleus"/>
    <property type="evidence" value="ECO:0000318"/>
    <property type="project" value="GO_Central"/>
</dbReference>
<keyword evidence="1 4" id="KW-0238">DNA-binding</keyword>
<dbReference type="DNASU" id="385343"/>
<dbReference type="InterPro" id="IPR001356">
    <property type="entry name" value="HD"/>
</dbReference>
<dbReference type="PhylomeDB" id="B1APN4"/>
<dbReference type="Bgee" id="ENSMUSG00000071773">
    <property type="expression patterns" value="Expressed in ectoplacental cone and 8 other cell types or tissues"/>
</dbReference>
<evidence type="ECO:0000313" key="9">
    <source>
        <dbReference type="Proteomes" id="UP000000589"/>
    </source>
</evidence>
<accession>B1APN4</accession>
<dbReference type="PANTHER" id="PTHR47465">
    <property type="entry name" value="MCG113260-RELATED-RELATED"/>
    <property type="match status" value="1"/>
</dbReference>
<feature type="domain" description="Homeobox" evidence="6">
    <location>
        <begin position="169"/>
        <end position="221"/>
    </location>
</feature>
<comment type="subcellular location">
    <subcellularLocation>
        <location evidence="4 5">Nucleus</location>
    </subcellularLocation>
</comment>
<dbReference type="BioGRID-ORCS" id="385343">
    <property type="hits" value="4 hits in 78 CRISPR screens"/>
</dbReference>
<reference evidence="7 9" key="1">
    <citation type="journal article" date="2009" name="PLoS Biol.">
        <title>Lineage-specific biology revealed by a finished genome assembly of the mouse.</title>
        <authorList>
            <consortium name="Mouse Genome Sequencing Consortium"/>
            <person name="Church D.M."/>
            <person name="Goodstadt L."/>
            <person name="Hillier L.W."/>
            <person name="Zody M.C."/>
            <person name="Goldstein S."/>
            <person name="She X."/>
            <person name="Bult C.J."/>
            <person name="Agarwala R."/>
            <person name="Cherry J.L."/>
            <person name="DiCuccio M."/>
            <person name="Hlavina W."/>
            <person name="Kapustin Y."/>
            <person name="Meric P."/>
            <person name="Maglott D."/>
            <person name="Birtle Z."/>
            <person name="Marques A.C."/>
            <person name="Graves T."/>
            <person name="Zhou S."/>
            <person name="Teague B."/>
            <person name="Potamousis K."/>
            <person name="Churas C."/>
            <person name="Place M."/>
            <person name="Herschleb J."/>
            <person name="Runnheim R."/>
            <person name="Forrest D."/>
            <person name="Amos-Landgraf J."/>
            <person name="Schwartz D.C."/>
            <person name="Cheng Z."/>
            <person name="Lindblad-Toh K."/>
            <person name="Eichler E.E."/>
            <person name="Ponting C.P."/>
        </authorList>
    </citation>
    <scope>NUCLEOTIDE SEQUENCE [LARGE SCALE GENOMIC DNA]</scope>
    <source>
        <strain evidence="7 9">C57BL/6J</strain>
    </source>
</reference>
<dbReference type="RefSeq" id="NP_001020255.2">
    <property type="nucleotide sequence ID" value="NM_001025084.2"/>
</dbReference>
<feature type="DNA-binding region" description="Homeobox" evidence="4">
    <location>
        <begin position="171"/>
        <end position="222"/>
    </location>
</feature>
<dbReference type="GO" id="GO:0003677">
    <property type="term" value="F:DNA binding"/>
    <property type="evidence" value="ECO:0007669"/>
    <property type="project" value="UniProtKB-UniRule"/>
</dbReference>
<dbReference type="GO" id="GO:0006357">
    <property type="term" value="P:regulation of transcription by RNA polymerase II"/>
    <property type="evidence" value="ECO:0000318"/>
    <property type="project" value="GO_Central"/>
</dbReference>
<dbReference type="MGI" id="MGI:3580237">
    <property type="gene designation" value="Rhox1"/>
</dbReference>
<dbReference type="CDD" id="cd00086">
    <property type="entry name" value="homeodomain"/>
    <property type="match status" value="1"/>
</dbReference>
<gene>
    <name evidence="7 8" type="primary">Rhox1</name>
</gene>
<dbReference type="SMART" id="SM00389">
    <property type="entry name" value="HOX"/>
    <property type="match status" value="1"/>
</dbReference>
<dbReference type="Pfam" id="PF00046">
    <property type="entry name" value="Homeodomain"/>
    <property type="match status" value="1"/>
</dbReference>
<dbReference type="GeneID" id="385343"/>
<dbReference type="HOGENOM" id="CLU_1234671_0_0_1"/>
<evidence type="ECO:0000256" key="4">
    <source>
        <dbReference type="PROSITE-ProRule" id="PRU00108"/>
    </source>
</evidence>
<dbReference type="InterPro" id="IPR009057">
    <property type="entry name" value="Homeodomain-like_sf"/>
</dbReference>
<sequence length="224" mass="25051">MVVTRGKGHRSHRAALAFGCHTNKIRETFLWLKNLGKLTYTDSTDTQAASCSDGFRNMEHQSIYHLLRIIPEDEENANGVMALLAGEGRNEGESGPGQPGSGVAAAASAFSRQDGPAAGAAGFMVPCTREGHDWENAQQLQQPVFWSMRDARVAQPGPPPKGKCGLSNRFSRWQLQQLELLFQRTQYISAQDRKRLAVCLCVCEAKVQNWFQRRRAEYRKYHNS</sequence>
<organism evidence="7 9">
    <name type="scientific">Mus musculus</name>
    <name type="common">Mouse</name>
    <dbReference type="NCBI Taxonomy" id="10090"/>
    <lineage>
        <taxon>Eukaryota</taxon>
        <taxon>Metazoa</taxon>
        <taxon>Chordata</taxon>
        <taxon>Craniata</taxon>
        <taxon>Vertebrata</taxon>
        <taxon>Euteleostomi</taxon>
        <taxon>Mammalia</taxon>
        <taxon>Eutheria</taxon>
        <taxon>Euarchontoglires</taxon>
        <taxon>Glires</taxon>
        <taxon>Rodentia</taxon>
        <taxon>Myomorpha</taxon>
        <taxon>Muroidea</taxon>
        <taxon>Muridae</taxon>
        <taxon>Murinae</taxon>
        <taxon>Mus</taxon>
        <taxon>Mus</taxon>
    </lineage>
</organism>
<evidence type="ECO:0000256" key="5">
    <source>
        <dbReference type="RuleBase" id="RU000682"/>
    </source>
</evidence>
<reference evidence="7 9" key="2">
    <citation type="journal article" date="2011" name="PLoS Biol.">
        <title>Modernizing reference genome assemblies.</title>
        <authorList>
            <person name="Church D.M."/>
            <person name="Schneider V.A."/>
            <person name="Graves T."/>
            <person name="Auger K."/>
            <person name="Cunningham F."/>
            <person name="Bouk N."/>
            <person name="Chen H.C."/>
            <person name="Agarwala R."/>
            <person name="McLaren W.M."/>
            <person name="Ritchie G.R."/>
            <person name="Albracht D."/>
            <person name="Kremitzki M."/>
            <person name="Rock S."/>
            <person name="Kotkiewicz H."/>
            <person name="Kremitzki C."/>
            <person name="Wollam A."/>
            <person name="Trani L."/>
            <person name="Fulton L."/>
            <person name="Fulton R."/>
            <person name="Matthews L."/>
            <person name="Whitehead S."/>
            <person name="Chow W."/>
            <person name="Torrance J."/>
            <person name="Dunn M."/>
            <person name="Harden G."/>
            <person name="Threadgold G."/>
            <person name="Wood J."/>
            <person name="Collins J."/>
            <person name="Heath P."/>
            <person name="Griffiths G."/>
            <person name="Pelan S."/>
            <person name="Grafham D."/>
            <person name="Eichler E.E."/>
            <person name="Weinstock G."/>
            <person name="Mardis E.R."/>
            <person name="Wilson R.K."/>
            <person name="Howe K."/>
            <person name="Flicek P."/>
            <person name="Hubbard T."/>
        </authorList>
    </citation>
    <scope>NUCLEOTIDE SEQUENCE [LARGE SCALE GENOMIC DNA]</scope>
    <source>
        <strain evidence="7 9">C57BL/6J</strain>
    </source>
</reference>
<dbReference type="InParanoid" id="B1APN4"/>
<dbReference type="Gene3D" id="1.10.10.60">
    <property type="entry name" value="Homeodomain-like"/>
    <property type="match status" value="1"/>
</dbReference>
<dbReference type="SMR" id="B1APN4"/>
<evidence type="ECO:0000256" key="3">
    <source>
        <dbReference type="ARBA" id="ARBA00023242"/>
    </source>
</evidence>
<evidence type="ECO:0000256" key="2">
    <source>
        <dbReference type="ARBA" id="ARBA00023155"/>
    </source>
</evidence>
<proteinExistence type="predicted"/>
<dbReference type="VEuPathDB" id="HostDB:ENSMUSG00000071773"/>
<dbReference type="FunCoup" id="B1APN4">
    <property type="interactions" value="38"/>
</dbReference>
<dbReference type="UCSC" id="uc009syl.1">
    <property type="organism name" value="mouse"/>
</dbReference>
<dbReference type="CTD" id="385343"/>
<evidence type="ECO:0000259" key="6">
    <source>
        <dbReference type="PROSITE" id="PS50071"/>
    </source>
</evidence>
<keyword evidence="2 4" id="KW-0371">Homeobox</keyword>
<reference evidence="7" key="3">
    <citation type="submission" date="2025-08" db="UniProtKB">
        <authorList>
            <consortium name="Ensembl"/>
        </authorList>
    </citation>
    <scope>IDENTIFICATION</scope>
    <source>
        <strain evidence="7">C57BL/6J</strain>
    </source>
</reference>
<dbReference type="AlphaFoldDB" id="B1APN4"/>
<dbReference type="PANTHER" id="PTHR47465:SF1">
    <property type="entry name" value="REPRODUCTIVE HOMEOBOX 1-RELATED"/>
    <property type="match status" value="1"/>
</dbReference>
<dbReference type="SUPFAM" id="SSF46689">
    <property type="entry name" value="Homeodomain-like"/>
    <property type="match status" value="1"/>
</dbReference>
<dbReference type="Ensembl" id="ENSMUST00000115210.2">
    <property type="protein sequence ID" value="ENSMUSP00000110865.2"/>
    <property type="gene ID" value="ENSMUSG00000071773.5"/>
</dbReference>
<dbReference type="STRING" id="10090.ENSMUSP00000110865"/>
<evidence type="ECO:0000256" key="1">
    <source>
        <dbReference type="ARBA" id="ARBA00023125"/>
    </source>
</evidence>
<evidence type="ECO:0000313" key="8">
    <source>
        <dbReference type="MGI" id="MGI:3580237"/>
    </source>
</evidence>
<evidence type="ECO:0000313" key="7">
    <source>
        <dbReference type="Ensembl" id="ENSMUSP00000110865.2"/>
    </source>
</evidence>
<dbReference type="Proteomes" id="UP000000589">
    <property type="component" value="Chromosome X"/>
</dbReference>
<dbReference type="AGR" id="MGI:3580237"/>
<name>B1APN4_MOUSE</name>
<keyword evidence="3 4" id="KW-0539">Nucleus</keyword>
<protein>
    <submittedName>
        <fullName evidence="7">Reproductive homeobox 1</fullName>
    </submittedName>
</protein>
<dbReference type="GeneTree" id="ENSGT01050000245028"/>
<reference evidence="7" key="4">
    <citation type="submission" date="2025-09" db="UniProtKB">
        <authorList>
            <consortium name="Ensembl"/>
        </authorList>
    </citation>
    <scope>IDENTIFICATION</scope>
    <source>
        <strain evidence="7">C57BL/6J</strain>
    </source>
</reference>
<dbReference type="RNAct" id="B1APN4">
    <property type="molecule type" value="protein"/>
</dbReference>
<keyword evidence="9" id="KW-1185">Reference proteome</keyword>
<dbReference type="PaxDb" id="10090-ENSMUSP00000110865"/>
<dbReference type="GO" id="GO:0001228">
    <property type="term" value="F:DNA-binding transcription activator activity, RNA polymerase II-specific"/>
    <property type="evidence" value="ECO:0000318"/>
    <property type="project" value="GO_Central"/>
</dbReference>